<dbReference type="InterPro" id="IPR002123">
    <property type="entry name" value="Plipid/glycerol_acylTrfase"/>
</dbReference>
<protein>
    <submittedName>
        <fullName evidence="4">1-acyl-sn-glycerol-3-phosphate acyltransferase epsilon-like isoform X2</fullName>
    </submittedName>
</protein>
<evidence type="ECO:0000256" key="1">
    <source>
        <dbReference type="SAM" id="Phobius"/>
    </source>
</evidence>
<evidence type="ECO:0000259" key="2">
    <source>
        <dbReference type="SMART" id="SM00563"/>
    </source>
</evidence>
<dbReference type="Proteomes" id="UP000695022">
    <property type="component" value="Unplaced"/>
</dbReference>
<dbReference type="SMART" id="SM00563">
    <property type="entry name" value="PlsC"/>
    <property type="match status" value="1"/>
</dbReference>
<keyword evidence="1" id="KW-0812">Transmembrane</keyword>
<evidence type="ECO:0000313" key="3">
    <source>
        <dbReference type="Proteomes" id="UP000695022"/>
    </source>
</evidence>
<dbReference type="GeneID" id="106821294"/>
<dbReference type="CDD" id="cd07990">
    <property type="entry name" value="LPLAT_LCLAT1-like"/>
    <property type="match status" value="1"/>
</dbReference>
<feature type="transmembrane region" description="Helical" evidence="1">
    <location>
        <begin position="14"/>
        <end position="35"/>
    </location>
</feature>
<accession>A0ABM1FAR3</accession>
<dbReference type="PANTHER" id="PTHR10983">
    <property type="entry name" value="1-ACYLGLYCEROL-3-PHOSPHATE ACYLTRANSFERASE-RELATED"/>
    <property type="match status" value="1"/>
</dbReference>
<evidence type="ECO:0000313" key="4">
    <source>
        <dbReference type="RefSeq" id="XP_014681534.1"/>
    </source>
</evidence>
<sequence>MFLTATVLINSCRIIVPAGILFSVSPSYYIVWLAFRSLSVALPSKVFKKGDEFLWSTYQRVVLFFFETLTGANIHIGGDLDVLFGSAKNAIYISNHQSDLDWIVSDMLAIRQGCLGSIRYILKNELKMVPLYGNCFYEHGCVYVKRSRGQFNQERMLMHLEAMKKRGNPGWLIIFPEGTRYDPLKTSSIEKSEKHAKEIGFTVKPVDVYIHFRRIDVRDVPNNEDGIKHWLHQLFVEKDRFVSGYYSTRDDEQQLFLKQFRRSQLPWQSTVPALVAWVGLTATALLTPLGRTVYVWGALGGTIIGYSLLLIRKVS</sequence>
<feature type="domain" description="Phospholipid/glycerol acyltransferase" evidence="2">
    <location>
        <begin position="90"/>
        <end position="218"/>
    </location>
</feature>
<name>A0ABM1FAR3_PRICU</name>
<dbReference type="RefSeq" id="XP_014681534.1">
    <property type="nucleotide sequence ID" value="XM_014826048.1"/>
</dbReference>
<reference evidence="4" key="1">
    <citation type="submission" date="2025-08" db="UniProtKB">
        <authorList>
            <consortium name="RefSeq"/>
        </authorList>
    </citation>
    <scope>IDENTIFICATION</scope>
</reference>
<keyword evidence="1" id="KW-1133">Transmembrane helix</keyword>
<keyword evidence="1" id="KW-0472">Membrane</keyword>
<dbReference type="SUPFAM" id="SSF69593">
    <property type="entry name" value="Glycerol-3-phosphate (1)-acyltransferase"/>
    <property type="match status" value="1"/>
</dbReference>
<organism evidence="3 4">
    <name type="scientific">Priapulus caudatus</name>
    <name type="common">Priapulid worm</name>
    <dbReference type="NCBI Taxonomy" id="37621"/>
    <lineage>
        <taxon>Eukaryota</taxon>
        <taxon>Metazoa</taxon>
        <taxon>Ecdysozoa</taxon>
        <taxon>Scalidophora</taxon>
        <taxon>Priapulida</taxon>
        <taxon>Priapulimorpha</taxon>
        <taxon>Priapulimorphida</taxon>
        <taxon>Priapulidae</taxon>
        <taxon>Priapulus</taxon>
    </lineage>
</organism>
<feature type="transmembrane region" description="Helical" evidence="1">
    <location>
        <begin position="293"/>
        <end position="311"/>
    </location>
</feature>
<dbReference type="Pfam" id="PF01553">
    <property type="entry name" value="Acyltransferase"/>
    <property type="match status" value="1"/>
</dbReference>
<dbReference type="PANTHER" id="PTHR10983:SF73">
    <property type="entry name" value="1-ACYL-SN-GLYCEROL-3-PHOSPHATE ACYLTRANSFERASE EPSILON"/>
    <property type="match status" value="1"/>
</dbReference>
<proteinExistence type="predicted"/>
<gene>
    <name evidence="4" type="primary">LOC106821294</name>
</gene>
<keyword evidence="3" id="KW-1185">Reference proteome</keyword>